<sequence length="109" mass="11946">MLAVAGLRNYSVLGASVPGAGILLRAPSGLQRRAGTFWWRVRRLLVAVVLTPVYKPLSSALLVHVWSARQSLVMTSQKEHGTYLGLNGVPFAGSFHGIQWVSERLAHQR</sequence>
<name>A0A179GJC9_PURLI</name>
<evidence type="ECO:0000313" key="1">
    <source>
        <dbReference type="EMBL" id="OAQ77964.1"/>
    </source>
</evidence>
<organism evidence="1 2">
    <name type="scientific">Purpureocillium lilacinum</name>
    <name type="common">Paecilomyces lilacinus</name>
    <dbReference type="NCBI Taxonomy" id="33203"/>
    <lineage>
        <taxon>Eukaryota</taxon>
        <taxon>Fungi</taxon>
        <taxon>Dikarya</taxon>
        <taxon>Ascomycota</taxon>
        <taxon>Pezizomycotina</taxon>
        <taxon>Sordariomycetes</taxon>
        <taxon>Hypocreomycetidae</taxon>
        <taxon>Hypocreales</taxon>
        <taxon>Ophiocordycipitaceae</taxon>
        <taxon>Purpureocillium</taxon>
    </lineage>
</organism>
<proteinExistence type="predicted"/>
<protein>
    <submittedName>
        <fullName evidence="1">Uncharacterized protein</fullName>
    </submittedName>
</protein>
<dbReference type="AlphaFoldDB" id="A0A179GJC9"/>
<evidence type="ECO:0000313" key="2">
    <source>
        <dbReference type="Proteomes" id="UP000078340"/>
    </source>
</evidence>
<reference evidence="1 2" key="1">
    <citation type="submission" date="2016-02" db="EMBL/GenBank/DDBJ databases">
        <title>Biosynthesis of antibiotic leucinostatins and their inhibition on Phytophthora in bio-control Purpureocillium lilacinum.</title>
        <authorList>
            <person name="Wang G."/>
            <person name="Liu Z."/>
            <person name="Lin R."/>
            <person name="Li E."/>
            <person name="Mao Z."/>
            <person name="Ling J."/>
            <person name="Yin W."/>
            <person name="Xie B."/>
        </authorList>
    </citation>
    <scope>NUCLEOTIDE SEQUENCE [LARGE SCALE GENOMIC DNA]</scope>
    <source>
        <strain evidence="1">PLFJ-1</strain>
    </source>
</reference>
<dbReference type="EMBL" id="LSBI01000012">
    <property type="protein sequence ID" value="OAQ77964.1"/>
    <property type="molecule type" value="Genomic_DNA"/>
</dbReference>
<accession>A0A179GJC9</accession>
<comment type="caution">
    <text evidence="1">The sequence shown here is derived from an EMBL/GenBank/DDBJ whole genome shotgun (WGS) entry which is preliminary data.</text>
</comment>
<dbReference type="Proteomes" id="UP000078340">
    <property type="component" value="Unassembled WGS sequence"/>
</dbReference>
<gene>
    <name evidence="1" type="ORF">VFPFJ_10331</name>
</gene>